<dbReference type="SMART" id="SM00530">
    <property type="entry name" value="HTH_XRE"/>
    <property type="match status" value="1"/>
</dbReference>
<evidence type="ECO:0000313" key="3">
    <source>
        <dbReference type="Proteomes" id="UP000051036"/>
    </source>
</evidence>
<dbReference type="EMBL" id="AZFM01000044">
    <property type="protein sequence ID" value="KRL88694.1"/>
    <property type="molecule type" value="Genomic_DNA"/>
</dbReference>
<name>A0A0R1U641_9LACO</name>
<sequence length="112" mass="12949">MLLDRIKERAKKFDMSLQDIAEKTGISPNTIYSWRKKTPRIDKLQKVADVLHTSTDYLNGKTDNPNISDDINTKSADLADDDVLFTYQGKEIPAEDMDYIRGLLKRFDENHE</sequence>
<dbReference type="RefSeq" id="WP_057799950.1">
    <property type="nucleotide sequence ID" value="NZ_AZFM01000044.1"/>
</dbReference>
<dbReference type="SUPFAM" id="SSF47413">
    <property type="entry name" value="lambda repressor-like DNA-binding domains"/>
    <property type="match status" value="1"/>
</dbReference>
<keyword evidence="3" id="KW-1185">Reference proteome</keyword>
<dbReference type="AlphaFoldDB" id="A0A0R1U641"/>
<dbReference type="PROSITE" id="PS50943">
    <property type="entry name" value="HTH_CROC1"/>
    <property type="match status" value="1"/>
</dbReference>
<dbReference type="InterPro" id="IPR010982">
    <property type="entry name" value="Lambda_DNA-bd_dom_sf"/>
</dbReference>
<comment type="caution">
    <text evidence="2">The sequence shown here is derived from an EMBL/GenBank/DDBJ whole genome shotgun (WGS) entry which is preliminary data.</text>
</comment>
<organism evidence="2 3">
    <name type="scientific">Lactobacillus kalixensis DSM 16043</name>
    <dbReference type="NCBI Taxonomy" id="1423763"/>
    <lineage>
        <taxon>Bacteria</taxon>
        <taxon>Bacillati</taxon>
        <taxon>Bacillota</taxon>
        <taxon>Bacilli</taxon>
        <taxon>Lactobacillales</taxon>
        <taxon>Lactobacillaceae</taxon>
        <taxon>Lactobacillus</taxon>
    </lineage>
</organism>
<dbReference type="Pfam" id="PF01381">
    <property type="entry name" value="HTH_3"/>
    <property type="match status" value="1"/>
</dbReference>
<feature type="domain" description="HTH cro/C1-type" evidence="1">
    <location>
        <begin position="6"/>
        <end position="58"/>
    </location>
</feature>
<gene>
    <name evidence="2" type="ORF">FC46_GL001450</name>
</gene>
<dbReference type="Gene3D" id="1.10.260.40">
    <property type="entry name" value="lambda repressor-like DNA-binding domains"/>
    <property type="match status" value="1"/>
</dbReference>
<dbReference type="InterPro" id="IPR001387">
    <property type="entry name" value="Cro/C1-type_HTH"/>
</dbReference>
<dbReference type="STRING" id="1423763.FC46_GL001450"/>
<dbReference type="OrthoDB" id="9805856at2"/>
<dbReference type="PATRIC" id="fig|1423763.3.peg.1472"/>
<reference evidence="2 3" key="1">
    <citation type="journal article" date="2015" name="Genome Announc.">
        <title>Expanding the biotechnology potential of lactobacilli through comparative genomics of 213 strains and associated genera.</title>
        <authorList>
            <person name="Sun Z."/>
            <person name="Harris H.M."/>
            <person name="McCann A."/>
            <person name="Guo C."/>
            <person name="Argimon S."/>
            <person name="Zhang W."/>
            <person name="Yang X."/>
            <person name="Jeffery I.B."/>
            <person name="Cooney J.C."/>
            <person name="Kagawa T.F."/>
            <person name="Liu W."/>
            <person name="Song Y."/>
            <person name="Salvetti E."/>
            <person name="Wrobel A."/>
            <person name="Rasinkangas P."/>
            <person name="Parkhill J."/>
            <person name="Rea M.C."/>
            <person name="O'Sullivan O."/>
            <person name="Ritari J."/>
            <person name="Douillard F.P."/>
            <person name="Paul Ross R."/>
            <person name="Yang R."/>
            <person name="Briner A.E."/>
            <person name="Felis G.E."/>
            <person name="de Vos W.M."/>
            <person name="Barrangou R."/>
            <person name="Klaenhammer T.R."/>
            <person name="Caufield P.W."/>
            <person name="Cui Y."/>
            <person name="Zhang H."/>
            <person name="O'Toole P.W."/>
        </authorList>
    </citation>
    <scope>NUCLEOTIDE SEQUENCE [LARGE SCALE GENOMIC DNA]</scope>
    <source>
        <strain evidence="2 3">DSM 16043</strain>
    </source>
</reference>
<dbReference type="Proteomes" id="UP000051036">
    <property type="component" value="Unassembled WGS sequence"/>
</dbReference>
<dbReference type="GO" id="GO:0003677">
    <property type="term" value="F:DNA binding"/>
    <property type="evidence" value="ECO:0007669"/>
    <property type="project" value="InterPro"/>
</dbReference>
<proteinExistence type="predicted"/>
<evidence type="ECO:0000313" key="2">
    <source>
        <dbReference type="EMBL" id="KRL88694.1"/>
    </source>
</evidence>
<accession>A0A0R1U641</accession>
<protein>
    <recommendedName>
        <fullName evidence="1">HTH cro/C1-type domain-containing protein</fullName>
    </recommendedName>
</protein>
<evidence type="ECO:0000259" key="1">
    <source>
        <dbReference type="PROSITE" id="PS50943"/>
    </source>
</evidence>
<dbReference type="CDD" id="cd00093">
    <property type="entry name" value="HTH_XRE"/>
    <property type="match status" value="1"/>
</dbReference>